<comment type="subcellular location">
    <subcellularLocation>
        <location evidence="1 8">Cell membrane</location>
        <topology evidence="1 8">Multi-pass membrane protein</topology>
    </subcellularLocation>
</comment>
<evidence type="ECO:0000313" key="10">
    <source>
        <dbReference type="Proteomes" id="UP000000483"/>
    </source>
</evidence>
<evidence type="ECO:0000256" key="8">
    <source>
        <dbReference type="RuleBase" id="RU363041"/>
    </source>
</evidence>
<dbReference type="HOGENOM" id="CLU_054750_5_5_7"/>
<reference evidence="10" key="2">
    <citation type="submission" date="2011-03" db="EMBL/GenBank/DDBJ databases">
        <title>The complete genome of Desulfobacca acetoxidans DSM 11109.</title>
        <authorList>
            <consortium name="US DOE Joint Genome Institute (JGI-PGF)"/>
            <person name="Lucas S."/>
            <person name="Copeland A."/>
            <person name="Lapidus A."/>
            <person name="Bruce D."/>
            <person name="Goodwin L."/>
            <person name="Pitluck S."/>
            <person name="Peters L."/>
            <person name="Kyrpides N."/>
            <person name="Mavromatis K."/>
            <person name="Ivanova N."/>
            <person name="Ovchinnikova G."/>
            <person name="Teshima H."/>
            <person name="Detter J.C."/>
            <person name="Han C."/>
            <person name="Land M."/>
            <person name="Hauser L."/>
            <person name="Markowitz V."/>
            <person name="Cheng J.-F."/>
            <person name="Hugenholtz P."/>
            <person name="Woyke T."/>
            <person name="Wu D."/>
            <person name="Spring S."/>
            <person name="Schueler E."/>
            <person name="Brambilla E."/>
            <person name="Klenk H.-P."/>
            <person name="Eisen J.A."/>
        </authorList>
    </citation>
    <scope>NUCLEOTIDE SEQUENCE [LARGE SCALE GENOMIC DNA]</scope>
    <source>
        <strain evidence="10">ATCC 700848 / DSM 11109 / ASRB2</strain>
    </source>
</reference>
<keyword evidence="7 8" id="KW-0472">Membrane</keyword>
<dbReference type="GO" id="GO:0005886">
    <property type="term" value="C:plasma membrane"/>
    <property type="evidence" value="ECO:0007669"/>
    <property type="project" value="UniProtKB-SubCell"/>
</dbReference>
<dbReference type="RefSeq" id="WP_013707088.1">
    <property type="nucleotide sequence ID" value="NC_015388.1"/>
</dbReference>
<evidence type="ECO:0000256" key="1">
    <source>
        <dbReference type="ARBA" id="ARBA00004651"/>
    </source>
</evidence>
<keyword evidence="3" id="KW-0813">Transport</keyword>
<evidence type="ECO:0000256" key="3">
    <source>
        <dbReference type="ARBA" id="ARBA00022448"/>
    </source>
</evidence>
<organism evidence="9 10">
    <name type="scientific">Desulfobacca acetoxidans (strain ATCC 700848 / DSM 11109 / ASRB2)</name>
    <dbReference type="NCBI Taxonomy" id="880072"/>
    <lineage>
        <taxon>Bacteria</taxon>
        <taxon>Pseudomonadati</taxon>
        <taxon>Thermodesulfobacteriota</taxon>
        <taxon>Desulfobaccia</taxon>
        <taxon>Desulfobaccales</taxon>
        <taxon>Desulfobaccaceae</taxon>
        <taxon>Desulfobacca</taxon>
    </lineage>
</organism>
<evidence type="ECO:0000256" key="7">
    <source>
        <dbReference type="ARBA" id="ARBA00023136"/>
    </source>
</evidence>
<evidence type="ECO:0000256" key="5">
    <source>
        <dbReference type="ARBA" id="ARBA00022692"/>
    </source>
</evidence>
<dbReference type="KEGG" id="dao:Desac_2150"/>
<feature type="transmembrane region" description="Helical" evidence="8">
    <location>
        <begin position="70"/>
        <end position="88"/>
    </location>
</feature>
<dbReference type="OrthoDB" id="7843147at2"/>
<dbReference type="EMBL" id="CP002629">
    <property type="protein sequence ID" value="AEB09979.1"/>
    <property type="molecule type" value="Genomic_DNA"/>
</dbReference>
<dbReference type="Pfam" id="PF01925">
    <property type="entry name" value="TauE"/>
    <property type="match status" value="1"/>
</dbReference>
<evidence type="ECO:0000256" key="6">
    <source>
        <dbReference type="ARBA" id="ARBA00022989"/>
    </source>
</evidence>
<sequence>MPTDLLLCLIAFSAGFTQGLSGFGSVLVALPLMVLLLDLKTAVPLAGLWGMTINIILLLTLRRHLDLTRIVPLVVAALPGVPLGVYFLKNVPLWLLEMVLGVLLVVFSIYFVWSGGKTRRLSRGWAYAAGFSSGCLGGSLAASGPPVIIYTALQPWPKDEIKSTLTGFFFLSGLTIIFAQIVAGLITPQVLKTSLISIPFVVLGVISGTWCYNRMETIRYRQVVVGLVTLLGLITVGKSLAGSGF</sequence>
<feature type="transmembrane region" description="Helical" evidence="8">
    <location>
        <begin position="41"/>
        <end position="61"/>
    </location>
</feature>
<keyword evidence="6 8" id="KW-1133">Transmembrane helix</keyword>
<feature type="transmembrane region" description="Helical" evidence="8">
    <location>
        <begin position="193"/>
        <end position="212"/>
    </location>
</feature>
<dbReference type="AlphaFoldDB" id="F2NDB3"/>
<dbReference type="Proteomes" id="UP000000483">
    <property type="component" value="Chromosome"/>
</dbReference>
<comment type="similarity">
    <text evidence="2 8">Belongs to the 4-toluene sulfonate uptake permease (TSUP) (TC 2.A.102) family.</text>
</comment>
<dbReference type="InterPro" id="IPR052017">
    <property type="entry name" value="TSUP"/>
</dbReference>
<feature type="transmembrane region" description="Helical" evidence="8">
    <location>
        <begin position="94"/>
        <end position="113"/>
    </location>
</feature>
<reference evidence="9 10" key="1">
    <citation type="journal article" date="2011" name="Stand. Genomic Sci.">
        <title>Complete genome sequence of the acetate-degrading sulfate reducer Desulfobacca acetoxidans type strain (ASRB2).</title>
        <authorList>
            <person name="Goker M."/>
            <person name="Teshima H."/>
            <person name="Lapidus A."/>
            <person name="Nolan M."/>
            <person name="Lucas S."/>
            <person name="Hammon N."/>
            <person name="Deshpande S."/>
            <person name="Cheng J.F."/>
            <person name="Tapia R."/>
            <person name="Han C."/>
            <person name="Goodwin L."/>
            <person name="Pitluck S."/>
            <person name="Huntemann M."/>
            <person name="Liolios K."/>
            <person name="Ivanova N."/>
            <person name="Pagani I."/>
            <person name="Mavromatis K."/>
            <person name="Ovchinikova G."/>
            <person name="Pati A."/>
            <person name="Chen A."/>
            <person name="Palaniappan K."/>
            <person name="Land M."/>
            <person name="Hauser L."/>
            <person name="Brambilla E.M."/>
            <person name="Rohde M."/>
            <person name="Spring S."/>
            <person name="Detter J.C."/>
            <person name="Woyke T."/>
            <person name="Bristow J."/>
            <person name="Eisen J.A."/>
            <person name="Markowitz V."/>
            <person name="Hugenholtz P."/>
            <person name="Kyrpides N.C."/>
            <person name="Klenk H.P."/>
        </authorList>
    </citation>
    <scope>NUCLEOTIDE SEQUENCE [LARGE SCALE GENOMIC DNA]</scope>
    <source>
        <strain evidence="10">ATCC 700848 / DSM 11109 / ASRB2</strain>
    </source>
</reference>
<keyword evidence="10" id="KW-1185">Reference proteome</keyword>
<feature type="transmembrane region" description="Helical" evidence="8">
    <location>
        <begin position="168"/>
        <end position="187"/>
    </location>
</feature>
<keyword evidence="5 8" id="KW-0812">Transmembrane</keyword>
<gene>
    <name evidence="9" type="ordered locus">Desac_2150</name>
</gene>
<feature type="transmembrane region" description="Helical" evidence="8">
    <location>
        <begin position="224"/>
        <end position="241"/>
    </location>
</feature>
<name>F2NDB3_DESAR</name>
<accession>F2NDB3</accession>
<dbReference type="eggNOG" id="COG0730">
    <property type="taxonomic scope" value="Bacteria"/>
</dbReference>
<protein>
    <recommendedName>
        <fullName evidence="8">Probable membrane transporter protein</fullName>
    </recommendedName>
</protein>
<dbReference type="InterPro" id="IPR002781">
    <property type="entry name" value="TM_pro_TauE-like"/>
</dbReference>
<dbReference type="PANTHER" id="PTHR30269">
    <property type="entry name" value="TRANSMEMBRANE PROTEIN YFCA"/>
    <property type="match status" value="1"/>
</dbReference>
<evidence type="ECO:0000313" key="9">
    <source>
        <dbReference type="EMBL" id="AEB09979.1"/>
    </source>
</evidence>
<dbReference type="PANTHER" id="PTHR30269:SF37">
    <property type="entry name" value="MEMBRANE TRANSPORTER PROTEIN"/>
    <property type="match status" value="1"/>
</dbReference>
<evidence type="ECO:0000256" key="4">
    <source>
        <dbReference type="ARBA" id="ARBA00022475"/>
    </source>
</evidence>
<evidence type="ECO:0000256" key="2">
    <source>
        <dbReference type="ARBA" id="ARBA00009142"/>
    </source>
</evidence>
<proteinExistence type="inferred from homology"/>
<keyword evidence="4 8" id="KW-1003">Cell membrane</keyword>